<dbReference type="Gene3D" id="2.30.110.10">
    <property type="entry name" value="Electron Transport, Fmn-binding Protein, Chain A"/>
    <property type="match status" value="1"/>
</dbReference>
<accession>A0A4Q2T5L3</accession>
<dbReference type="EMBL" id="SDWV01000004">
    <property type="protein sequence ID" value="RYC13381.1"/>
    <property type="molecule type" value="Genomic_DNA"/>
</dbReference>
<proteinExistence type="predicted"/>
<comment type="caution">
    <text evidence="1">The sequence shown here is derived from an EMBL/GenBank/DDBJ whole genome shotgun (WGS) entry which is preliminary data.</text>
</comment>
<dbReference type="InterPro" id="IPR012349">
    <property type="entry name" value="Split_barrel_FMN-bd"/>
</dbReference>
<gene>
    <name evidence="1" type="ORF">EUA94_05820</name>
</gene>
<dbReference type="AlphaFoldDB" id="A0A4Q2T5L3"/>
<dbReference type="InterPro" id="IPR024747">
    <property type="entry name" value="Pyridox_Oxase-rel"/>
</dbReference>
<dbReference type="Pfam" id="PF12900">
    <property type="entry name" value="Pyridox_ox_2"/>
    <property type="match status" value="1"/>
</dbReference>
<keyword evidence="2" id="KW-1185">Reference proteome</keyword>
<organism evidence="1 2">
    <name type="scientific">Nocardioides zhouii</name>
    <dbReference type="NCBI Taxonomy" id="1168729"/>
    <lineage>
        <taxon>Bacteria</taxon>
        <taxon>Bacillati</taxon>
        <taxon>Actinomycetota</taxon>
        <taxon>Actinomycetes</taxon>
        <taxon>Propionibacteriales</taxon>
        <taxon>Nocardioidaceae</taxon>
        <taxon>Nocardioides</taxon>
    </lineage>
</organism>
<evidence type="ECO:0000313" key="2">
    <source>
        <dbReference type="Proteomes" id="UP000291101"/>
    </source>
</evidence>
<reference evidence="1 2" key="1">
    <citation type="submission" date="2019-01" db="EMBL/GenBank/DDBJ databases">
        <title>Novel species of Nocardioides.</title>
        <authorList>
            <person name="Liu Q."/>
            <person name="X Y.-H."/>
        </authorList>
    </citation>
    <scope>NUCLEOTIDE SEQUENCE [LARGE SCALE GENOMIC DNA]</scope>
    <source>
        <strain evidence="1 2">HLT2-9</strain>
    </source>
</reference>
<dbReference type="Proteomes" id="UP000291101">
    <property type="component" value="Unassembled WGS sequence"/>
</dbReference>
<sequence>MTTSDVNNDRTFAKLDTDECWRLVGVHGVGRIVFTGDTYTRVVPTIYDAVGGTAYFRAPVFGELARRADGNCVSLNVDNLEHSDLTGWSVQMSGTAHRVQDAATVAWLWSFGRPQTWYPGRQTQWIALEVDQVRGQRVRD</sequence>
<name>A0A4Q2T5L3_9ACTN</name>
<protein>
    <submittedName>
        <fullName evidence="1">Pyridoxamine 5'-phosphate oxidase family protein</fullName>
    </submittedName>
</protein>
<dbReference type="SUPFAM" id="SSF50475">
    <property type="entry name" value="FMN-binding split barrel"/>
    <property type="match status" value="1"/>
</dbReference>
<dbReference type="OrthoDB" id="5193072at2"/>
<dbReference type="RefSeq" id="WP_129425607.1">
    <property type="nucleotide sequence ID" value="NZ_SDWV01000004.1"/>
</dbReference>
<evidence type="ECO:0000313" key="1">
    <source>
        <dbReference type="EMBL" id="RYC13381.1"/>
    </source>
</evidence>